<feature type="region of interest" description="Disordered" evidence="1">
    <location>
        <begin position="24"/>
        <end position="47"/>
    </location>
</feature>
<sequence>MNLATGTGLVVTISNFPRADAFPKLDKPNAKSSPSDSLPDKNPCQYRGSTSKKLSTNLLLSHTFPHISGPRITDPPPPPRHSTIAPATAGATAIARANVYPVAGCTTPEFAPKAITICGIFGSGPPNTMKHLSSSMTVFTRIPRCLSLAAMRLLVSA</sequence>
<proteinExistence type="predicted"/>
<reference evidence="3" key="1">
    <citation type="journal article" date="2019" name="Curr. Biol.">
        <title>Genome Sequence of Striga asiatica Provides Insight into the Evolution of Plant Parasitism.</title>
        <authorList>
            <person name="Yoshida S."/>
            <person name="Kim S."/>
            <person name="Wafula E.K."/>
            <person name="Tanskanen J."/>
            <person name="Kim Y.M."/>
            <person name="Honaas L."/>
            <person name="Yang Z."/>
            <person name="Spallek T."/>
            <person name="Conn C.E."/>
            <person name="Ichihashi Y."/>
            <person name="Cheong K."/>
            <person name="Cui S."/>
            <person name="Der J.P."/>
            <person name="Gundlach H."/>
            <person name="Jiao Y."/>
            <person name="Hori C."/>
            <person name="Ishida J.K."/>
            <person name="Kasahara H."/>
            <person name="Kiba T."/>
            <person name="Kim M.S."/>
            <person name="Koo N."/>
            <person name="Laohavisit A."/>
            <person name="Lee Y.H."/>
            <person name="Lumba S."/>
            <person name="McCourt P."/>
            <person name="Mortimer J.C."/>
            <person name="Mutuku J.M."/>
            <person name="Nomura T."/>
            <person name="Sasaki-Sekimoto Y."/>
            <person name="Seto Y."/>
            <person name="Wang Y."/>
            <person name="Wakatake T."/>
            <person name="Sakakibara H."/>
            <person name="Demura T."/>
            <person name="Yamaguchi S."/>
            <person name="Yoneyama K."/>
            <person name="Manabe R.I."/>
            <person name="Nelson D.C."/>
            <person name="Schulman A.H."/>
            <person name="Timko M.P."/>
            <person name="dePamphilis C.W."/>
            <person name="Choi D."/>
            <person name="Shirasu K."/>
        </authorList>
    </citation>
    <scope>NUCLEOTIDE SEQUENCE [LARGE SCALE GENOMIC DNA]</scope>
    <source>
        <strain evidence="3">cv. UVA1</strain>
    </source>
</reference>
<evidence type="ECO:0000256" key="1">
    <source>
        <dbReference type="SAM" id="MobiDB-lite"/>
    </source>
</evidence>
<protein>
    <submittedName>
        <fullName evidence="2">Multifunctional 2-oxoglutarate metabolism enzyme</fullName>
    </submittedName>
</protein>
<organism evidence="2 3">
    <name type="scientific">Striga asiatica</name>
    <name type="common">Asiatic witchweed</name>
    <name type="synonym">Buchnera asiatica</name>
    <dbReference type="NCBI Taxonomy" id="4170"/>
    <lineage>
        <taxon>Eukaryota</taxon>
        <taxon>Viridiplantae</taxon>
        <taxon>Streptophyta</taxon>
        <taxon>Embryophyta</taxon>
        <taxon>Tracheophyta</taxon>
        <taxon>Spermatophyta</taxon>
        <taxon>Magnoliopsida</taxon>
        <taxon>eudicotyledons</taxon>
        <taxon>Gunneridae</taxon>
        <taxon>Pentapetalae</taxon>
        <taxon>asterids</taxon>
        <taxon>lamiids</taxon>
        <taxon>Lamiales</taxon>
        <taxon>Orobanchaceae</taxon>
        <taxon>Buchnereae</taxon>
        <taxon>Striga</taxon>
    </lineage>
</organism>
<evidence type="ECO:0000313" key="2">
    <source>
        <dbReference type="EMBL" id="GER25378.1"/>
    </source>
</evidence>
<dbReference type="AlphaFoldDB" id="A0A5A7NYQ3"/>
<evidence type="ECO:0000313" key="3">
    <source>
        <dbReference type="Proteomes" id="UP000325081"/>
    </source>
</evidence>
<keyword evidence="3" id="KW-1185">Reference proteome</keyword>
<comment type="caution">
    <text evidence="2">The sequence shown here is derived from an EMBL/GenBank/DDBJ whole genome shotgun (WGS) entry which is preliminary data.</text>
</comment>
<gene>
    <name evidence="2" type="ORF">STAS_00947</name>
</gene>
<name>A0A5A7NYQ3_STRAF</name>
<dbReference type="EMBL" id="BKCP01000003">
    <property type="protein sequence ID" value="GER25378.1"/>
    <property type="molecule type" value="Genomic_DNA"/>
</dbReference>
<accession>A0A5A7NYQ3</accession>
<dbReference type="Proteomes" id="UP000325081">
    <property type="component" value="Unassembled WGS sequence"/>
</dbReference>